<gene>
    <name evidence="3" type="ORF">GK108_04310</name>
</gene>
<dbReference type="InterPro" id="IPR006016">
    <property type="entry name" value="UspA"/>
</dbReference>
<comment type="caution">
    <text evidence="3">The sequence shown here is derived from an EMBL/GenBank/DDBJ whole genome shotgun (WGS) entry which is preliminary data.</text>
</comment>
<protein>
    <submittedName>
        <fullName evidence="3">Universal stress protein</fullName>
    </submittedName>
</protein>
<dbReference type="Proteomes" id="UP000474175">
    <property type="component" value="Unassembled WGS sequence"/>
</dbReference>
<dbReference type="InterPro" id="IPR006015">
    <property type="entry name" value="Universal_stress_UspA"/>
</dbReference>
<dbReference type="PRINTS" id="PR01438">
    <property type="entry name" value="UNVRSLSTRESS"/>
</dbReference>
<evidence type="ECO:0000259" key="2">
    <source>
        <dbReference type="Pfam" id="PF00582"/>
    </source>
</evidence>
<dbReference type="Gene3D" id="3.40.50.12370">
    <property type="match status" value="1"/>
</dbReference>
<evidence type="ECO:0000313" key="3">
    <source>
        <dbReference type="EMBL" id="NDU94086.1"/>
    </source>
</evidence>
<dbReference type="PANTHER" id="PTHR46268">
    <property type="entry name" value="STRESS RESPONSE PROTEIN NHAX"/>
    <property type="match status" value="1"/>
</dbReference>
<feature type="domain" description="UspA" evidence="2">
    <location>
        <begin position="1"/>
        <end position="142"/>
    </location>
</feature>
<accession>A0A6L9L0S3</accession>
<keyword evidence="4" id="KW-1185">Reference proteome</keyword>
<dbReference type="Pfam" id="PF00582">
    <property type="entry name" value="Usp"/>
    <property type="match status" value="1"/>
</dbReference>
<sequence length="272" mass="29862">MKTIVFATDFSANANQAARFAAQLANSWETELVLLNAYHLWPDNPAKTGNFPLSQEAMRDNSQKALNQLASSLAKEGFGNVPIRSIAKEGHTKEAINAVTKAEQADLLIMSTVGTAPQSAQLMGSTATDMVTETNVPLLLVPPTIKDATISNLVLGINLEVPPNALALDTALQFARGFNSVVNILCINDKPKDPIILSRAEQLRRIVSDLPHTMTIEYGRTIYDTMLTFVHANKADLIIMFPQEHYWFEELFAEGDTQRMARLTDVPLLAVV</sequence>
<reference evidence="3 4" key="1">
    <citation type="submission" date="2020-02" db="EMBL/GenBank/DDBJ databases">
        <title>Draft genome sequence of two Spirosoma agri KCTC 52727 and Spirosoma terrae KCTC 52035.</title>
        <authorList>
            <person name="Rojas J."/>
            <person name="Ambika Manirajan B."/>
            <person name="Suarez C."/>
            <person name="Ratering S."/>
            <person name="Schnell S."/>
        </authorList>
    </citation>
    <scope>NUCLEOTIDE SEQUENCE [LARGE SCALE GENOMIC DNA]</scope>
    <source>
        <strain evidence="3 4">KCTC 52035</strain>
    </source>
</reference>
<dbReference type="SUPFAM" id="SSF52402">
    <property type="entry name" value="Adenine nucleotide alpha hydrolases-like"/>
    <property type="match status" value="2"/>
</dbReference>
<proteinExistence type="inferred from homology"/>
<dbReference type="AlphaFoldDB" id="A0A6L9L0S3"/>
<dbReference type="EMBL" id="JAAFZH010000001">
    <property type="protein sequence ID" value="NDU94086.1"/>
    <property type="molecule type" value="Genomic_DNA"/>
</dbReference>
<dbReference type="PANTHER" id="PTHR46268:SF6">
    <property type="entry name" value="UNIVERSAL STRESS PROTEIN UP12"/>
    <property type="match status" value="1"/>
</dbReference>
<comment type="similarity">
    <text evidence="1">Belongs to the universal stress protein A family.</text>
</comment>
<dbReference type="CDD" id="cd00293">
    <property type="entry name" value="USP-like"/>
    <property type="match status" value="1"/>
</dbReference>
<evidence type="ECO:0000256" key="1">
    <source>
        <dbReference type="ARBA" id="ARBA00008791"/>
    </source>
</evidence>
<evidence type="ECO:0000313" key="4">
    <source>
        <dbReference type="Proteomes" id="UP000474175"/>
    </source>
</evidence>
<organism evidence="3 4">
    <name type="scientific">Spirosoma terrae</name>
    <dbReference type="NCBI Taxonomy" id="1968276"/>
    <lineage>
        <taxon>Bacteria</taxon>
        <taxon>Pseudomonadati</taxon>
        <taxon>Bacteroidota</taxon>
        <taxon>Cytophagia</taxon>
        <taxon>Cytophagales</taxon>
        <taxon>Cytophagaceae</taxon>
        <taxon>Spirosoma</taxon>
    </lineage>
</organism>
<dbReference type="RefSeq" id="WP_163943274.1">
    <property type="nucleotide sequence ID" value="NZ_JAAFZH010000001.1"/>
</dbReference>
<name>A0A6L9L0S3_9BACT</name>